<dbReference type="AlphaFoldDB" id="A0A495IVQ7"/>
<dbReference type="EMBL" id="RBKU01000001">
    <property type="protein sequence ID" value="RKR80401.1"/>
    <property type="molecule type" value="Genomic_DNA"/>
</dbReference>
<organism evidence="1 2">
    <name type="scientific">Mucilaginibacter gracilis</name>
    <dbReference type="NCBI Taxonomy" id="423350"/>
    <lineage>
        <taxon>Bacteria</taxon>
        <taxon>Pseudomonadati</taxon>
        <taxon>Bacteroidota</taxon>
        <taxon>Sphingobacteriia</taxon>
        <taxon>Sphingobacteriales</taxon>
        <taxon>Sphingobacteriaceae</taxon>
        <taxon>Mucilaginibacter</taxon>
    </lineage>
</organism>
<evidence type="ECO:0000313" key="1">
    <source>
        <dbReference type="EMBL" id="RKR80401.1"/>
    </source>
</evidence>
<name>A0A495IVQ7_9SPHI</name>
<keyword evidence="2" id="KW-1185">Reference proteome</keyword>
<dbReference type="OrthoDB" id="1386044at2"/>
<sequence>MVDTRVRLEGKENKLYRPSKYFRYDDFDEKNIVSLKKKRIYKHLTNPYPGKTPVRINPILNSRVTFRSKHSEEDSIVYNHVLDFLGQLPEDCMRIGHFAQNSLHHSYFITPAQLFTSPKDPFDKKSSVKNYGIALIENVLKKIKAKEENLDVNYFIRSAIRQIDYLCETSALKSHSDFDDFSVVKDKFLWQLNKIQGSINAKKSSKSKRDEFAGNEDDFIFYPVFSGIEHLHKIDFQELFGVKYSNIIPLQRFDTNKGWRFIIPQKSYNERLKGKNAIVVDMGSFTGDSIIQMVDALSVFELNKITVISLIGRLEDFDREFFSKVQELKVKLLQSPEGTASVHKDEEKLAPLKIYFGVNLHIPPASSSKICEHCQEITLLNRYRQIEIFNKTPAIKYIEERLRVLELKHFSEIELQCPPYMPKTRGGAFDVETFFSVRNHLGKIDGYRFYTDYYTFFDDLKEGTEGFNEHIEAIIAVSLHEKHLWKTINNQLPDVKEKIRVYIDHIMSQKLALRQLHYNWDVVSLLKCYFLVNERDEELVFGVETQTKLFGFIVANTNDHEPGLNYISYKFAQNFHINKEVRNLSQKNFDQTPLIKSIRVLWGRIERNKNLPYHSLITHFNRKIVNAELIGGKEAVKGFFTLSRMYDEASAYYPNHSNFSVTINGLKTFINEIKNVPADIKNFKAEMEEAERNFQPLMEGITEVKTYLKSLYRFFDKNRFAEEYFNGGKKLGDYLDRINYTLGQRISVKARFDEIWNIVHELESAYFSLDDDDNFYSIWKLANYISVLDIWQGFTESNNETTQQVFSKFFARKGYGKRIQKELGQFEVSATKSYVNVGVNIHPYLLIAICKELLDNSFTHAPGSDVKVSITTETNPDSQITYSVIRYRQNQASKGEKKNGLVDVDKILDDFNGSMKFVNRPNSLLIKIAIPITQYSKV</sequence>
<proteinExistence type="predicted"/>
<protein>
    <submittedName>
        <fullName evidence="1">Uncharacterized protein</fullName>
    </submittedName>
</protein>
<gene>
    <name evidence="1" type="ORF">BDD43_0506</name>
</gene>
<comment type="caution">
    <text evidence="1">The sequence shown here is derived from an EMBL/GenBank/DDBJ whole genome shotgun (WGS) entry which is preliminary data.</text>
</comment>
<dbReference type="Proteomes" id="UP000268007">
    <property type="component" value="Unassembled WGS sequence"/>
</dbReference>
<evidence type="ECO:0000313" key="2">
    <source>
        <dbReference type="Proteomes" id="UP000268007"/>
    </source>
</evidence>
<dbReference type="RefSeq" id="WP_147425549.1">
    <property type="nucleotide sequence ID" value="NZ_RBKU01000001.1"/>
</dbReference>
<accession>A0A495IVQ7</accession>
<reference evidence="1 2" key="1">
    <citation type="submission" date="2018-10" db="EMBL/GenBank/DDBJ databases">
        <title>Genomic Encyclopedia of Archaeal and Bacterial Type Strains, Phase II (KMG-II): from individual species to whole genera.</title>
        <authorList>
            <person name="Goeker M."/>
        </authorList>
    </citation>
    <scope>NUCLEOTIDE SEQUENCE [LARGE SCALE GENOMIC DNA]</scope>
    <source>
        <strain evidence="1 2">DSM 18602</strain>
    </source>
</reference>